<dbReference type="InterPro" id="IPR004574">
    <property type="entry name" value="Alkb"/>
</dbReference>
<evidence type="ECO:0000256" key="4">
    <source>
        <dbReference type="ARBA" id="ARBA00022964"/>
    </source>
</evidence>
<evidence type="ECO:0000256" key="3">
    <source>
        <dbReference type="ARBA" id="ARBA00022723"/>
    </source>
</evidence>
<dbReference type="InterPro" id="IPR037151">
    <property type="entry name" value="AlkB-like_sf"/>
</dbReference>
<dbReference type="PANTHER" id="PTHR16557:SF2">
    <property type="entry name" value="NUCLEIC ACID DIOXYGENASE ALKBH1"/>
    <property type="match status" value="1"/>
</dbReference>
<evidence type="ECO:0000256" key="5">
    <source>
        <dbReference type="ARBA" id="ARBA00023002"/>
    </source>
</evidence>
<keyword evidence="7" id="KW-0843">Virulence</keyword>
<organism evidence="11 12">
    <name type="scientific">Lithohypha guttulata</name>
    <dbReference type="NCBI Taxonomy" id="1690604"/>
    <lineage>
        <taxon>Eukaryota</taxon>
        <taxon>Fungi</taxon>
        <taxon>Dikarya</taxon>
        <taxon>Ascomycota</taxon>
        <taxon>Pezizomycotina</taxon>
        <taxon>Eurotiomycetes</taxon>
        <taxon>Chaetothyriomycetidae</taxon>
        <taxon>Chaetothyriales</taxon>
        <taxon>Trichomeriaceae</taxon>
        <taxon>Lithohypha</taxon>
    </lineage>
</organism>
<dbReference type="Gene3D" id="2.60.120.590">
    <property type="entry name" value="Alpha-ketoglutarate-dependent dioxygenase AlkB-like"/>
    <property type="match status" value="1"/>
</dbReference>
<dbReference type="GO" id="GO:0046872">
    <property type="term" value="F:metal ion binding"/>
    <property type="evidence" value="ECO:0007669"/>
    <property type="project" value="UniProtKB-KW"/>
</dbReference>
<sequence length="344" mass="39250">MTKTGDLDPHAQPPPHLRVLFKRWRTASVEDIHANNDLEIIDSLLIADDERLFPSISSVQRQSFMIHAFQPFLHNDELPDNAQKSQFFELKELPGLVIAPSVLSVPVQAVLLDKLFHRDCSNPQHNNNLTPFYDVPYQSLPKDAKHQPLSLFSINQNTQLQPKDPVLHKPLTIKQVLDKKLRWITLGGQYDWTNKQYPAEEPLDFPEDIATFITNVFPEIEPQAAILNLYSPGDTLSLHRDVSEDCDQPLVSISMGCDALFLVANEDGSKHAVIRIRSGDAVLMSGRSRYAWHAVPKVLANTCPPDLRNWPAYPESNQARFKQWTGWLTNKRINLNVRQMRTRT</sequence>
<keyword evidence="4" id="KW-0223">Dioxygenase</keyword>
<protein>
    <recommendedName>
        <fullName evidence="2">mRNA N(6)-methyladenine demethylase</fullName>
        <ecNumber evidence="2">1.14.11.53</ecNumber>
    </recommendedName>
</protein>
<dbReference type="SUPFAM" id="SSF51197">
    <property type="entry name" value="Clavaminate synthase-like"/>
    <property type="match status" value="1"/>
</dbReference>
<evidence type="ECO:0000256" key="7">
    <source>
        <dbReference type="ARBA" id="ARBA00023026"/>
    </source>
</evidence>
<feature type="binding site" evidence="9">
    <location>
        <position position="239"/>
    </location>
    <ligand>
        <name>Fe cation</name>
        <dbReference type="ChEBI" id="CHEBI:24875"/>
        <note>catalytic</note>
    </ligand>
</feature>
<dbReference type="Pfam" id="PF13532">
    <property type="entry name" value="2OG-FeII_Oxy_2"/>
    <property type="match status" value="1"/>
</dbReference>
<dbReference type="EC" id="1.14.11.53" evidence="2"/>
<dbReference type="FunFam" id="2.60.120.590:FF:000014">
    <property type="entry name" value="Oxidoreductase, 2OG-Fe(II) oxygenase family family"/>
    <property type="match status" value="1"/>
</dbReference>
<dbReference type="GO" id="GO:0005737">
    <property type="term" value="C:cytoplasm"/>
    <property type="evidence" value="ECO:0007669"/>
    <property type="project" value="TreeGrafter"/>
</dbReference>
<feature type="binding site" evidence="9">
    <location>
        <position position="241"/>
    </location>
    <ligand>
        <name>Fe cation</name>
        <dbReference type="ChEBI" id="CHEBI:24875"/>
        <note>catalytic</note>
    </ligand>
</feature>
<evidence type="ECO:0000256" key="1">
    <source>
        <dbReference type="ARBA" id="ARBA00007879"/>
    </source>
</evidence>
<keyword evidence="6 9" id="KW-0408">Iron</keyword>
<comment type="caution">
    <text evidence="11">The sequence shown here is derived from an EMBL/GenBank/DDBJ whole genome shotgun (WGS) entry which is preliminary data.</text>
</comment>
<gene>
    <name evidence="11" type="ORF">LTR05_007082</name>
</gene>
<keyword evidence="3 9" id="KW-0479">Metal-binding</keyword>
<dbReference type="InterPro" id="IPR005123">
    <property type="entry name" value="Oxoglu/Fe-dep_dioxygenase_dom"/>
</dbReference>
<evidence type="ECO:0000259" key="10">
    <source>
        <dbReference type="PROSITE" id="PS51471"/>
    </source>
</evidence>
<accession>A0AAN7YF25</accession>
<dbReference type="PANTHER" id="PTHR16557">
    <property type="entry name" value="ALKYLATED DNA REPAIR PROTEIN ALKB-RELATED"/>
    <property type="match status" value="1"/>
</dbReference>
<dbReference type="GO" id="GO:0005634">
    <property type="term" value="C:nucleus"/>
    <property type="evidence" value="ECO:0007669"/>
    <property type="project" value="TreeGrafter"/>
</dbReference>
<dbReference type="PROSITE" id="PS51471">
    <property type="entry name" value="FE2OG_OXY"/>
    <property type="match status" value="1"/>
</dbReference>
<comment type="catalytic activity">
    <reaction evidence="8">
        <text>an N(6)-methyladenosine in mRNA + 2-oxoglutarate + O2 = an adenosine in mRNA + formaldehyde + succinate + CO2</text>
        <dbReference type="Rhea" id="RHEA:49520"/>
        <dbReference type="Rhea" id="RHEA-COMP:12414"/>
        <dbReference type="Rhea" id="RHEA-COMP:12417"/>
        <dbReference type="ChEBI" id="CHEBI:15379"/>
        <dbReference type="ChEBI" id="CHEBI:16526"/>
        <dbReference type="ChEBI" id="CHEBI:16810"/>
        <dbReference type="ChEBI" id="CHEBI:16842"/>
        <dbReference type="ChEBI" id="CHEBI:30031"/>
        <dbReference type="ChEBI" id="CHEBI:74411"/>
        <dbReference type="ChEBI" id="CHEBI:74449"/>
        <dbReference type="EC" id="1.14.11.53"/>
    </reaction>
    <physiologicalReaction direction="left-to-right" evidence="8">
        <dbReference type="Rhea" id="RHEA:49521"/>
    </physiologicalReaction>
</comment>
<keyword evidence="12" id="KW-1185">Reference proteome</keyword>
<evidence type="ECO:0000256" key="9">
    <source>
        <dbReference type="PIRSR" id="PIRSR604574-2"/>
    </source>
</evidence>
<evidence type="ECO:0000313" key="12">
    <source>
        <dbReference type="Proteomes" id="UP001309876"/>
    </source>
</evidence>
<evidence type="ECO:0000256" key="8">
    <source>
        <dbReference type="ARBA" id="ARBA00047565"/>
    </source>
</evidence>
<evidence type="ECO:0000256" key="6">
    <source>
        <dbReference type="ARBA" id="ARBA00023004"/>
    </source>
</evidence>
<dbReference type="Proteomes" id="UP001309876">
    <property type="component" value="Unassembled WGS sequence"/>
</dbReference>
<feature type="binding site" evidence="9">
    <location>
        <position position="293"/>
    </location>
    <ligand>
        <name>Fe cation</name>
        <dbReference type="ChEBI" id="CHEBI:24875"/>
        <note>catalytic</note>
    </ligand>
</feature>
<comment type="cofactor">
    <cofactor evidence="9">
        <name>Fe(2+)</name>
        <dbReference type="ChEBI" id="CHEBI:29033"/>
    </cofactor>
    <text evidence="9">Binds 1 Fe(2+) ion per subunit.</text>
</comment>
<evidence type="ECO:0000256" key="2">
    <source>
        <dbReference type="ARBA" id="ARBA00012931"/>
    </source>
</evidence>
<proteinExistence type="inferred from homology"/>
<dbReference type="AlphaFoldDB" id="A0AAN7YF25"/>
<dbReference type="InterPro" id="IPR027450">
    <property type="entry name" value="AlkB-like"/>
</dbReference>
<evidence type="ECO:0000313" key="11">
    <source>
        <dbReference type="EMBL" id="KAK5083198.1"/>
    </source>
</evidence>
<feature type="domain" description="Fe2OG dioxygenase" evidence="10">
    <location>
        <begin position="221"/>
        <end position="341"/>
    </location>
</feature>
<dbReference type="EMBL" id="JAVRRJ010000007">
    <property type="protein sequence ID" value="KAK5083198.1"/>
    <property type="molecule type" value="Genomic_DNA"/>
</dbReference>
<keyword evidence="5" id="KW-0560">Oxidoreductase</keyword>
<dbReference type="GO" id="GO:1990931">
    <property type="term" value="F:mRNA N6-methyladenosine dioxygenase activity"/>
    <property type="evidence" value="ECO:0007669"/>
    <property type="project" value="UniProtKB-EC"/>
</dbReference>
<name>A0AAN7YF25_9EURO</name>
<reference evidence="11 12" key="1">
    <citation type="submission" date="2023-08" db="EMBL/GenBank/DDBJ databases">
        <title>Black Yeasts Isolated from many extreme environments.</title>
        <authorList>
            <person name="Coleine C."/>
            <person name="Stajich J.E."/>
            <person name="Selbmann L."/>
        </authorList>
    </citation>
    <scope>NUCLEOTIDE SEQUENCE [LARGE SCALE GENOMIC DNA]</scope>
    <source>
        <strain evidence="11 12">CCFEE 5910</strain>
    </source>
</reference>
<comment type="similarity">
    <text evidence="1">Belongs to the alkB family.</text>
</comment>